<feature type="domain" description="Pyrroline-5-carboxylate reductase dimerisation" evidence="8">
    <location>
        <begin position="161"/>
        <end position="263"/>
    </location>
</feature>
<organism evidence="9 10">
    <name type="scientific">Succinatimonas hippei (strain DSM 22608 / JCM 16073 / KCTC 15190 / YIT 12066)</name>
    <dbReference type="NCBI Taxonomy" id="762983"/>
    <lineage>
        <taxon>Bacteria</taxon>
        <taxon>Pseudomonadati</taxon>
        <taxon>Pseudomonadota</taxon>
        <taxon>Gammaproteobacteria</taxon>
        <taxon>Aeromonadales</taxon>
        <taxon>Succinivibrionaceae</taxon>
        <taxon>Succinatimonas</taxon>
    </lineage>
</organism>
<dbReference type="Pfam" id="PF03807">
    <property type="entry name" value="F420_oxidored"/>
    <property type="match status" value="1"/>
</dbReference>
<keyword evidence="4" id="KW-0641">Proline biosynthesis</keyword>
<accession>E8LH86</accession>
<dbReference type="Proteomes" id="UP000018458">
    <property type="component" value="Unassembled WGS sequence"/>
</dbReference>
<dbReference type="EC" id="1.5.1.2" evidence="4 5"/>
<dbReference type="InterPro" id="IPR036291">
    <property type="entry name" value="NAD(P)-bd_dom_sf"/>
</dbReference>
<dbReference type="HOGENOM" id="CLU_042344_0_1_6"/>
<dbReference type="Gene3D" id="1.10.3730.10">
    <property type="entry name" value="ProC C-terminal domain-like"/>
    <property type="match status" value="1"/>
</dbReference>
<dbReference type="PANTHER" id="PTHR11645:SF0">
    <property type="entry name" value="PYRROLINE-5-CARBOXYLATE REDUCTASE 3"/>
    <property type="match status" value="1"/>
</dbReference>
<evidence type="ECO:0000256" key="1">
    <source>
        <dbReference type="ARBA" id="ARBA00005525"/>
    </source>
</evidence>
<dbReference type="HAMAP" id="MF_01925">
    <property type="entry name" value="P5C_reductase"/>
    <property type="match status" value="1"/>
</dbReference>
<comment type="function">
    <text evidence="4">Catalyzes the reduction of 1-pyrroline-5-carboxylate (PCA) to L-proline.</text>
</comment>
<dbReference type="GO" id="GO:0005737">
    <property type="term" value="C:cytoplasm"/>
    <property type="evidence" value="ECO:0007669"/>
    <property type="project" value="UniProtKB-SubCell"/>
</dbReference>
<evidence type="ECO:0000259" key="8">
    <source>
        <dbReference type="Pfam" id="PF14748"/>
    </source>
</evidence>
<evidence type="ECO:0000313" key="10">
    <source>
        <dbReference type="Proteomes" id="UP000018458"/>
    </source>
</evidence>
<evidence type="ECO:0000256" key="3">
    <source>
        <dbReference type="ARBA" id="ARBA00023002"/>
    </source>
</evidence>
<dbReference type="Pfam" id="PF14748">
    <property type="entry name" value="P5CR_dimer"/>
    <property type="match status" value="1"/>
</dbReference>
<dbReference type="EMBL" id="AEVO01000002">
    <property type="protein sequence ID" value="EFY08136.1"/>
    <property type="molecule type" value="Genomic_DNA"/>
</dbReference>
<dbReference type="OrthoDB" id="9805754at2"/>
<dbReference type="GO" id="GO:0004735">
    <property type="term" value="F:pyrroline-5-carboxylate reductase activity"/>
    <property type="evidence" value="ECO:0007669"/>
    <property type="project" value="UniProtKB-UniRule"/>
</dbReference>
<keyword evidence="10" id="KW-1185">Reference proteome</keyword>
<dbReference type="AlphaFoldDB" id="E8LH86"/>
<dbReference type="Gene3D" id="3.40.50.720">
    <property type="entry name" value="NAD(P)-binding Rossmann-like Domain"/>
    <property type="match status" value="1"/>
</dbReference>
<comment type="caution">
    <text evidence="9">The sequence shown here is derived from an EMBL/GenBank/DDBJ whole genome shotgun (WGS) entry which is preliminary data.</text>
</comment>
<feature type="domain" description="Pyrroline-5-carboxylate reductase catalytic N-terminal" evidence="7">
    <location>
        <begin position="3"/>
        <end position="98"/>
    </location>
</feature>
<evidence type="ECO:0000256" key="4">
    <source>
        <dbReference type="HAMAP-Rule" id="MF_01925"/>
    </source>
</evidence>
<dbReference type="InterPro" id="IPR008927">
    <property type="entry name" value="6-PGluconate_DH-like_C_sf"/>
</dbReference>
<evidence type="ECO:0000256" key="2">
    <source>
        <dbReference type="ARBA" id="ARBA00022857"/>
    </source>
</evidence>
<dbReference type="UniPathway" id="UPA00098">
    <property type="reaction ID" value="UER00361"/>
</dbReference>
<dbReference type="SUPFAM" id="SSF51735">
    <property type="entry name" value="NAD(P)-binding Rossmann-fold domains"/>
    <property type="match status" value="1"/>
</dbReference>
<comment type="subcellular location">
    <subcellularLocation>
        <location evidence="4">Cytoplasm</location>
    </subcellularLocation>
</comment>
<protein>
    <recommendedName>
        <fullName evidence="4 5">Pyrroline-5-carboxylate reductase</fullName>
        <shortName evidence="4">P5C reductase</shortName>
        <shortName evidence="4">P5CR</shortName>
        <ecNumber evidence="4 5">1.5.1.2</ecNumber>
    </recommendedName>
    <alternativeName>
        <fullName evidence="4">PCA reductase</fullName>
    </alternativeName>
</protein>
<keyword evidence="4" id="KW-0028">Amino-acid biosynthesis</keyword>
<sequence length="270" mass="29588">MSKIAFIGGGNMSSCIFDGIKRAHKDADDIYVSGPHLEKLAKFADKKAKITTSNVEAAKESDIIFLGVKPQMLTSVLQELKDNGIDFSAKILVSMAAGFKIASIRRLTAAPYIVRIMPSTPAKIGLGITGIYFENGIDDKNKKLISSLLEPLGMLCRLNSEEGINAIGALAGSAPAFLYRFFEAVEHECIRYGFSQSDARKIVEQLGLGTSSMVIHNHETPISALREAVTSKGGTTYEGLQQMTAFKFEEMIEEVFKACMKKTHLFEEMF</sequence>
<dbReference type="eggNOG" id="COG0345">
    <property type="taxonomic scope" value="Bacteria"/>
</dbReference>
<dbReference type="STRING" id="762983.HMPREF9444_00044"/>
<dbReference type="PIRSF" id="PIRSF000193">
    <property type="entry name" value="Pyrrol-5-carb_rd"/>
    <property type="match status" value="1"/>
</dbReference>
<keyword evidence="4" id="KW-0963">Cytoplasm</keyword>
<keyword evidence="2 4" id="KW-0521">NADP</keyword>
<feature type="binding site" evidence="6">
    <location>
        <begin position="7"/>
        <end position="12"/>
    </location>
    <ligand>
        <name>NADP(+)</name>
        <dbReference type="ChEBI" id="CHEBI:58349"/>
    </ligand>
</feature>
<comment type="similarity">
    <text evidence="1 4">Belongs to the pyrroline-5-carboxylate reductase family.</text>
</comment>
<evidence type="ECO:0000256" key="6">
    <source>
        <dbReference type="PIRSR" id="PIRSR000193-1"/>
    </source>
</evidence>
<name>E8LH86_SUCHY</name>
<dbReference type="InterPro" id="IPR028939">
    <property type="entry name" value="P5C_Rdtase_cat_N"/>
</dbReference>
<dbReference type="InterPro" id="IPR000304">
    <property type="entry name" value="Pyrroline-COOH_reductase"/>
</dbReference>
<evidence type="ECO:0000313" key="9">
    <source>
        <dbReference type="EMBL" id="EFY08136.1"/>
    </source>
</evidence>
<evidence type="ECO:0000259" key="7">
    <source>
        <dbReference type="Pfam" id="PF03807"/>
    </source>
</evidence>
<dbReference type="InterPro" id="IPR029036">
    <property type="entry name" value="P5CR_dimer"/>
</dbReference>
<evidence type="ECO:0000256" key="5">
    <source>
        <dbReference type="NCBIfam" id="TIGR00112"/>
    </source>
</evidence>
<proteinExistence type="inferred from homology"/>
<dbReference type="PANTHER" id="PTHR11645">
    <property type="entry name" value="PYRROLINE-5-CARBOXYLATE REDUCTASE"/>
    <property type="match status" value="1"/>
</dbReference>
<dbReference type="SUPFAM" id="SSF48179">
    <property type="entry name" value="6-phosphogluconate dehydrogenase C-terminal domain-like"/>
    <property type="match status" value="1"/>
</dbReference>
<dbReference type="NCBIfam" id="TIGR00112">
    <property type="entry name" value="proC"/>
    <property type="match status" value="1"/>
</dbReference>
<keyword evidence="3 4" id="KW-0560">Oxidoreductase</keyword>
<comment type="pathway">
    <text evidence="4">Amino-acid biosynthesis; L-proline biosynthesis; L-proline from L-glutamate 5-semialdehyde: step 1/1.</text>
</comment>
<comment type="catalytic activity">
    <reaction evidence="4">
        <text>L-proline + NAD(+) = (S)-1-pyrroline-5-carboxylate + NADH + 2 H(+)</text>
        <dbReference type="Rhea" id="RHEA:14105"/>
        <dbReference type="ChEBI" id="CHEBI:15378"/>
        <dbReference type="ChEBI" id="CHEBI:17388"/>
        <dbReference type="ChEBI" id="CHEBI:57540"/>
        <dbReference type="ChEBI" id="CHEBI:57945"/>
        <dbReference type="ChEBI" id="CHEBI:60039"/>
        <dbReference type="EC" id="1.5.1.2"/>
    </reaction>
</comment>
<gene>
    <name evidence="4 9" type="primary">proC</name>
    <name evidence="9" type="ORF">HMPREF9444_00044</name>
</gene>
<comment type="catalytic activity">
    <reaction evidence="4">
        <text>L-proline + NADP(+) = (S)-1-pyrroline-5-carboxylate + NADPH + 2 H(+)</text>
        <dbReference type="Rhea" id="RHEA:14109"/>
        <dbReference type="ChEBI" id="CHEBI:15378"/>
        <dbReference type="ChEBI" id="CHEBI:17388"/>
        <dbReference type="ChEBI" id="CHEBI:57783"/>
        <dbReference type="ChEBI" id="CHEBI:58349"/>
        <dbReference type="ChEBI" id="CHEBI:60039"/>
        <dbReference type="EC" id="1.5.1.2"/>
    </reaction>
</comment>
<dbReference type="GO" id="GO:0055129">
    <property type="term" value="P:L-proline biosynthetic process"/>
    <property type="evidence" value="ECO:0007669"/>
    <property type="project" value="UniProtKB-UniRule"/>
</dbReference>
<feature type="binding site" evidence="6">
    <location>
        <position position="54"/>
    </location>
    <ligand>
        <name>NADPH</name>
        <dbReference type="ChEBI" id="CHEBI:57783"/>
    </ligand>
</feature>
<dbReference type="RefSeq" id="WP_009142274.1">
    <property type="nucleotide sequence ID" value="NZ_GL830940.1"/>
</dbReference>
<reference evidence="9 10" key="1">
    <citation type="submission" date="2011-01" db="EMBL/GenBank/DDBJ databases">
        <authorList>
            <person name="Weinstock G."/>
            <person name="Sodergren E."/>
            <person name="Clifton S."/>
            <person name="Fulton L."/>
            <person name="Fulton B."/>
            <person name="Courtney L."/>
            <person name="Fronick C."/>
            <person name="Harrison M."/>
            <person name="Strong C."/>
            <person name="Farmer C."/>
            <person name="Delahaunty K."/>
            <person name="Markovic C."/>
            <person name="Hall O."/>
            <person name="Minx P."/>
            <person name="Tomlinson C."/>
            <person name="Mitreva M."/>
            <person name="Hou S."/>
            <person name="Chen J."/>
            <person name="Wollam A."/>
            <person name="Pepin K.H."/>
            <person name="Johnson M."/>
            <person name="Bhonagiri V."/>
            <person name="Zhang X."/>
            <person name="Suruliraj S."/>
            <person name="Warren W."/>
            <person name="Chinwalla A."/>
            <person name="Mardis E.R."/>
            <person name="Wilson R.K."/>
        </authorList>
    </citation>
    <scope>NUCLEOTIDE SEQUENCE [LARGE SCALE GENOMIC DNA]</scope>
    <source>
        <strain evidence="10">DSM 22608 / JCM 16073 / KCTC 15190 / YIT 12066</strain>
    </source>
</reference>